<organism evidence="1 2">
    <name type="scientific">Hypoxylon rubiginosum</name>
    <dbReference type="NCBI Taxonomy" id="110542"/>
    <lineage>
        <taxon>Eukaryota</taxon>
        <taxon>Fungi</taxon>
        <taxon>Dikarya</taxon>
        <taxon>Ascomycota</taxon>
        <taxon>Pezizomycotina</taxon>
        <taxon>Sordariomycetes</taxon>
        <taxon>Xylariomycetidae</taxon>
        <taxon>Xylariales</taxon>
        <taxon>Hypoxylaceae</taxon>
        <taxon>Hypoxylon</taxon>
    </lineage>
</organism>
<dbReference type="EMBL" id="MU393449">
    <property type="protein sequence ID" value="KAI4867300.1"/>
    <property type="molecule type" value="Genomic_DNA"/>
</dbReference>
<protein>
    <submittedName>
        <fullName evidence="1">Uncharacterized protein</fullName>
    </submittedName>
</protein>
<evidence type="ECO:0000313" key="1">
    <source>
        <dbReference type="EMBL" id="KAI4867300.1"/>
    </source>
</evidence>
<accession>A0ACB9Z814</accession>
<dbReference type="Proteomes" id="UP001497700">
    <property type="component" value="Unassembled WGS sequence"/>
</dbReference>
<comment type="caution">
    <text evidence="1">The sequence shown here is derived from an EMBL/GenBank/DDBJ whole genome shotgun (WGS) entry which is preliminary data.</text>
</comment>
<gene>
    <name evidence="1" type="ORF">F4820DRAFT_215464</name>
</gene>
<name>A0ACB9Z814_9PEZI</name>
<evidence type="ECO:0000313" key="2">
    <source>
        <dbReference type="Proteomes" id="UP001497700"/>
    </source>
</evidence>
<proteinExistence type="predicted"/>
<keyword evidence="2" id="KW-1185">Reference proteome</keyword>
<sequence length="431" mass="45564">MSRALLFAALWRSSAALLVANGSPCETQCGNVLGSTTNDMIVCDESAYSTTSSGQVFEACVGCETTSSYSTTQGQQETSDLQYMLYNMRYATNVCLFEANTTPCITSFACKNIMEAIQYGNLSSSSSTYAYCDIWTDYLLDKCHDCLALANEHYLSNYISVLDGACRLRVEPPATLPLQGNVFSTDVVNVTDPTPTATFAPTGITGPLDSGAIAGIVVGGLVVLLAIVGCGIVLNGKRRRKAYLRRRVEQVGKNWPQGPGGSGGGNGEMFETPVSQRPLRGWEDSPVSAATQTTFPPYFSPYSSQYNSPVSAVEGGPGGGGGGGGHYHQMAWPAEKTRNIGVAVSPDREVAPSSSSSPWDDRKGKEKVAATDDGYELQEGVNSAGGYGFPIPPPPPLLQHTQAPTLSHPGYGRHGPRPSHTDDGEMPGGAL</sequence>
<reference evidence="1 2" key="1">
    <citation type="journal article" date="2022" name="New Phytol.">
        <title>Ecological generalism drives hyperdiversity of secondary metabolite gene clusters in xylarialean endophytes.</title>
        <authorList>
            <person name="Franco M.E.E."/>
            <person name="Wisecaver J.H."/>
            <person name="Arnold A.E."/>
            <person name="Ju Y.M."/>
            <person name="Slot J.C."/>
            <person name="Ahrendt S."/>
            <person name="Moore L.P."/>
            <person name="Eastman K.E."/>
            <person name="Scott K."/>
            <person name="Konkel Z."/>
            <person name="Mondo S.J."/>
            <person name="Kuo A."/>
            <person name="Hayes R.D."/>
            <person name="Haridas S."/>
            <person name="Andreopoulos B."/>
            <person name="Riley R."/>
            <person name="LaButti K."/>
            <person name="Pangilinan J."/>
            <person name="Lipzen A."/>
            <person name="Amirebrahimi M."/>
            <person name="Yan J."/>
            <person name="Adam C."/>
            <person name="Keymanesh K."/>
            <person name="Ng V."/>
            <person name="Louie K."/>
            <person name="Northen T."/>
            <person name="Drula E."/>
            <person name="Henrissat B."/>
            <person name="Hsieh H.M."/>
            <person name="Youens-Clark K."/>
            <person name="Lutzoni F."/>
            <person name="Miadlikowska J."/>
            <person name="Eastwood D.C."/>
            <person name="Hamelin R.C."/>
            <person name="Grigoriev I.V."/>
            <person name="U'Ren J.M."/>
        </authorList>
    </citation>
    <scope>NUCLEOTIDE SEQUENCE [LARGE SCALE GENOMIC DNA]</scope>
    <source>
        <strain evidence="1 2">CBS 119005</strain>
    </source>
</reference>